<protein>
    <submittedName>
        <fullName evidence="10">Membrane-associated protein</fullName>
    </submittedName>
</protein>
<comment type="caution">
    <text evidence="10">The sequence shown here is derived from an EMBL/GenBank/DDBJ whole genome shotgun (WGS) entry which is preliminary data.</text>
</comment>
<evidence type="ECO:0000313" key="11">
    <source>
        <dbReference type="Proteomes" id="UP000564496"/>
    </source>
</evidence>
<comment type="subcellular location">
    <subcellularLocation>
        <location evidence="1 7">Cell membrane</location>
        <topology evidence="1 7">Multi-pass membrane protein</topology>
    </subcellularLocation>
</comment>
<organism evidence="10 11">
    <name type="scientific">Nocardioides panzhihuensis</name>
    <dbReference type="NCBI Taxonomy" id="860243"/>
    <lineage>
        <taxon>Bacteria</taxon>
        <taxon>Bacillati</taxon>
        <taxon>Actinomycetota</taxon>
        <taxon>Actinomycetes</taxon>
        <taxon>Propionibacteriales</taxon>
        <taxon>Nocardioidaceae</taxon>
        <taxon>Nocardioides</taxon>
    </lineage>
</organism>
<feature type="region of interest" description="Disordered" evidence="8">
    <location>
        <begin position="231"/>
        <end position="259"/>
    </location>
</feature>
<evidence type="ECO:0000256" key="1">
    <source>
        <dbReference type="ARBA" id="ARBA00004651"/>
    </source>
</evidence>
<dbReference type="Proteomes" id="UP000564496">
    <property type="component" value="Unassembled WGS sequence"/>
</dbReference>
<sequence length="259" mass="29140">MTGAGNFAPLMVGLEWLSPDFLLTTFGEPLFWISLIIIFVECGLFFPFLPGDSLLIALGIFIATGKIDIFPGPPGVEVVIAMLFFVAAAFAGNVTGYEIGRKIGPRLYEREGRFIKKRHLDQTRAFFDKHGNKALVIGRFIAFVRTYVTVVAGVTHMDRRRFYFWSLVGGVLWVLAVTLFGFFVGARWPWLADNIDYLILLLFALALAPAMVEWWRRRRTTSRLAADLDHDGRPDRDVLGMPVRPRTPADDDAESPADR</sequence>
<feature type="transmembrane region" description="Helical" evidence="7">
    <location>
        <begin position="162"/>
        <end position="185"/>
    </location>
</feature>
<evidence type="ECO:0000256" key="2">
    <source>
        <dbReference type="ARBA" id="ARBA00010792"/>
    </source>
</evidence>
<evidence type="ECO:0000256" key="4">
    <source>
        <dbReference type="ARBA" id="ARBA00022692"/>
    </source>
</evidence>
<keyword evidence="11" id="KW-1185">Reference proteome</keyword>
<feature type="transmembrane region" description="Helical" evidence="7">
    <location>
        <begin position="78"/>
        <end position="100"/>
    </location>
</feature>
<reference evidence="10 11" key="1">
    <citation type="submission" date="2020-07" db="EMBL/GenBank/DDBJ databases">
        <title>Sequencing the genomes of 1000 actinobacteria strains.</title>
        <authorList>
            <person name="Klenk H.-P."/>
        </authorList>
    </citation>
    <scope>NUCLEOTIDE SEQUENCE [LARGE SCALE GENOMIC DNA]</scope>
    <source>
        <strain evidence="10 11">DSM 26487</strain>
    </source>
</reference>
<feature type="domain" description="VTT" evidence="9">
    <location>
        <begin position="49"/>
        <end position="181"/>
    </location>
</feature>
<dbReference type="Pfam" id="PF09335">
    <property type="entry name" value="VTT_dom"/>
    <property type="match status" value="1"/>
</dbReference>
<evidence type="ECO:0000313" key="10">
    <source>
        <dbReference type="EMBL" id="NYI79684.1"/>
    </source>
</evidence>
<feature type="transmembrane region" description="Helical" evidence="7">
    <location>
        <begin position="197"/>
        <end position="215"/>
    </location>
</feature>
<evidence type="ECO:0000256" key="8">
    <source>
        <dbReference type="SAM" id="MobiDB-lite"/>
    </source>
</evidence>
<proteinExistence type="inferred from homology"/>
<keyword evidence="6 7" id="KW-0472">Membrane</keyword>
<dbReference type="RefSeq" id="WP_343051723.1">
    <property type="nucleotide sequence ID" value="NZ_JACBZR010000001.1"/>
</dbReference>
<dbReference type="PANTHER" id="PTHR30353">
    <property type="entry name" value="INNER MEMBRANE PROTEIN DEDA-RELATED"/>
    <property type="match status" value="1"/>
</dbReference>
<dbReference type="EMBL" id="JACBZR010000001">
    <property type="protein sequence ID" value="NYI79684.1"/>
    <property type="molecule type" value="Genomic_DNA"/>
</dbReference>
<keyword evidence="3 7" id="KW-1003">Cell membrane</keyword>
<dbReference type="PANTHER" id="PTHR30353:SF0">
    <property type="entry name" value="TRANSMEMBRANE PROTEIN"/>
    <property type="match status" value="1"/>
</dbReference>
<name>A0A7Z0ITZ2_9ACTN</name>
<evidence type="ECO:0000256" key="7">
    <source>
        <dbReference type="RuleBase" id="RU367016"/>
    </source>
</evidence>
<evidence type="ECO:0000256" key="6">
    <source>
        <dbReference type="ARBA" id="ARBA00023136"/>
    </source>
</evidence>
<keyword evidence="4 7" id="KW-0812">Transmembrane</keyword>
<dbReference type="AlphaFoldDB" id="A0A7Z0ITZ2"/>
<feature type="compositionally biased region" description="Acidic residues" evidence="8">
    <location>
        <begin position="250"/>
        <end position="259"/>
    </location>
</feature>
<comment type="caution">
    <text evidence="7">Lacks conserved residue(s) required for the propagation of feature annotation.</text>
</comment>
<evidence type="ECO:0000256" key="5">
    <source>
        <dbReference type="ARBA" id="ARBA00022989"/>
    </source>
</evidence>
<gene>
    <name evidence="10" type="ORF">BJ988_004332</name>
</gene>
<accession>A0A7Z0ITZ2</accession>
<evidence type="ECO:0000256" key="3">
    <source>
        <dbReference type="ARBA" id="ARBA00022475"/>
    </source>
</evidence>
<comment type="similarity">
    <text evidence="2 7">Belongs to the DedA family.</text>
</comment>
<evidence type="ECO:0000259" key="9">
    <source>
        <dbReference type="Pfam" id="PF09335"/>
    </source>
</evidence>
<dbReference type="InterPro" id="IPR032816">
    <property type="entry name" value="VTT_dom"/>
</dbReference>
<dbReference type="InterPro" id="IPR032818">
    <property type="entry name" value="DedA-like"/>
</dbReference>
<keyword evidence="5 7" id="KW-1133">Transmembrane helix</keyword>
<dbReference type="GO" id="GO:0005886">
    <property type="term" value="C:plasma membrane"/>
    <property type="evidence" value="ECO:0007669"/>
    <property type="project" value="UniProtKB-SubCell"/>
</dbReference>